<name>A0ABV3RED0_9SPHN</name>
<organism evidence="2 3">
    <name type="scientific">Novosphingobium rhizovicinum</name>
    <dbReference type="NCBI Taxonomy" id="3228928"/>
    <lineage>
        <taxon>Bacteria</taxon>
        <taxon>Pseudomonadati</taxon>
        <taxon>Pseudomonadota</taxon>
        <taxon>Alphaproteobacteria</taxon>
        <taxon>Sphingomonadales</taxon>
        <taxon>Sphingomonadaceae</taxon>
        <taxon>Novosphingobium</taxon>
    </lineage>
</organism>
<dbReference type="Pfam" id="PF00248">
    <property type="entry name" value="Aldo_ket_red"/>
    <property type="match status" value="1"/>
</dbReference>
<evidence type="ECO:0000313" key="2">
    <source>
        <dbReference type="EMBL" id="MEW9856330.1"/>
    </source>
</evidence>
<keyword evidence="3" id="KW-1185">Reference proteome</keyword>
<gene>
    <name evidence="2" type="ORF">ABUH87_14420</name>
</gene>
<dbReference type="InterPro" id="IPR036812">
    <property type="entry name" value="NAD(P)_OxRdtase_dom_sf"/>
</dbReference>
<reference evidence="2 3" key="1">
    <citation type="submission" date="2024-06" db="EMBL/GenBank/DDBJ databases">
        <title>Novosphingobium rhizovicinus M1R2S20.</title>
        <authorList>
            <person name="Sun J.-Q."/>
        </authorList>
    </citation>
    <scope>NUCLEOTIDE SEQUENCE [LARGE SCALE GENOMIC DNA]</scope>
    <source>
        <strain evidence="2 3">M1R2S20</strain>
    </source>
</reference>
<dbReference type="RefSeq" id="WP_367774745.1">
    <property type="nucleotide sequence ID" value="NZ_JBFNXR010000052.1"/>
</dbReference>
<comment type="caution">
    <text evidence="2">The sequence shown here is derived from an EMBL/GenBank/DDBJ whole genome shotgun (WGS) entry which is preliminary data.</text>
</comment>
<evidence type="ECO:0000259" key="1">
    <source>
        <dbReference type="Pfam" id="PF00248"/>
    </source>
</evidence>
<feature type="domain" description="NADP-dependent oxidoreductase" evidence="1">
    <location>
        <begin position="1"/>
        <end position="33"/>
    </location>
</feature>
<dbReference type="InterPro" id="IPR023210">
    <property type="entry name" value="NADP_OxRdtase_dom"/>
</dbReference>
<evidence type="ECO:0000313" key="3">
    <source>
        <dbReference type="Proteomes" id="UP001556118"/>
    </source>
</evidence>
<protein>
    <submittedName>
        <fullName evidence="2">Aldo/keto reductase</fullName>
    </submittedName>
</protein>
<dbReference type="EMBL" id="JBFNXR010000052">
    <property type="protein sequence ID" value="MEW9856330.1"/>
    <property type="molecule type" value="Genomic_DNA"/>
</dbReference>
<proteinExistence type="predicted"/>
<dbReference type="SUPFAM" id="SSF51430">
    <property type="entry name" value="NAD(P)-linked oxidoreductase"/>
    <property type="match status" value="1"/>
</dbReference>
<accession>A0ABV3RED0</accession>
<sequence>MIDTYLDCGGNFIDTTDFYGQMSGSEILLGELVIGRRH</sequence>
<dbReference type="Proteomes" id="UP001556118">
    <property type="component" value="Unassembled WGS sequence"/>
</dbReference>
<dbReference type="Gene3D" id="3.20.20.100">
    <property type="entry name" value="NADP-dependent oxidoreductase domain"/>
    <property type="match status" value="1"/>
</dbReference>